<dbReference type="InterPro" id="IPR000192">
    <property type="entry name" value="Aminotrans_V_dom"/>
</dbReference>
<keyword evidence="3" id="KW-0032">Aminotransferase</keyword>
<feature type="domain" description="Aminotransferase class V" evidence="2">
    <location>
        <begin position="44"/>
        <end position="403"/>
    </location>
</feature>
<protein>
    <submittedName>
        <fullName evidence="3">Aminotransferase</fullName>
    </submittedName>
</protein>
<keyword evidence="1" id="KW-0663">Pyridoxal phosphate</keyword>
<evidence type="ECO:0000313" key="4">
    <source>
        <dbReference type="Proteomes" id="UP000244810"/>
    </source>
</evidence>
<accession>A0A2T7UKB0</accession>
<dbReference type="InterPro" id="IPR015424">
    <property type="entry name" value="PyrdxlP-dep_Trfase"/>
</dbReference>
<dbReference type="Proteomes" id="UP000244810">
    <property type="component" value="Unassembled WGS sequence"/>
</dbReference>
<dbReference type="PANTHER" id="PTHR43686:SF1">
    <property type="entry name" value="AMINOTRAN_5 DOMAIN-CONTAINING PROTEIN"/>
    <property type="match status" value="1"/>
</dbReference>
<dbReference type="GO" id="GO:0008483">
    <property type="term" value="F:transaminase activity"/>
    <property type="evidence" value="ECO:0007669"/>
    <property type="project" value="UniProtKB-KW"/>
</dbReference>
<reference evidence="3 4" key="1">
    <citation type="journal article" date="2011" name="Syst. Appl. Microbiol.">
        <title>Defluviimonas denitrificans gen. nov., sp. nov., and Pararhodobacter aggregans gen. nov., sp. nov., non-phototrophic Rhodobacteraceae from the biofilter of a marine aquaculture.</title>
        <authorList>
            <person name="Foesel B.U."/>
            <person name="Drake H.L."/>
            <person name="Schramm A."/>
        </authorList>
    </citation>
    <scope>NUCLEOTIDE SEQUENCE [LARGE SCALE GENOMIC DNA]</scope>
    <source>
        <strain evidence="3 4">D1-19</strain>
    </source>
</reference>
<dbReference type="RefSeq" id="WP_107750906.1">
    <property type="nucleotide sequence ID" value="NZ_QBKF01000003.1"/>
</dbReference>
<dbReference type="Gene3D" id="3.40.640.10">
    <property type="entry name" value="Type I PLP-dependent aspartate aminotransferase-like (Major domain)"/>
    <property type="match status" value="1"/>
</dbReference>
<dbReference type="Pfam" id="PF00266">
    <property type="entry name" value="Aminotran_5"/>
    <property type="match status" value="1"/>
</dbReference>
<gene>
    <name evidence="3" type="ORF">DDE23_23280</name>
</gene>
<proteinExistence type="predicted"/>
<keyword evidence="4" id="KW-1185">Reference proteome</keyword>
<evidence type="ECO:0000313" key="3">
    <source>
        <dbReference type="EMBL" id="PVE45095.1"/>
    </source>
</evidence>
<dbReference type="AlphaFoldDB" id="A0A2T7UKB0"/>
<dbReference type="PANTHER" id="PTHR43686">
    <property type="entry name" value="SULFURTRANSFERASE-RELATED"/>
    <property type="match status" value="1"/>
</dbReference>
<dbReference type="SUPFAM" id="SSF53383">
    <property type="entry name" value="PLP-dependent transferases"/>
    <property type="match status" value="1"/>
</dbReference>
<name>A0A2T7UKB0_9RHOB</name>
<organism evidence="3 4">
    <name type="scientific">Pararhodobacter aggregans</name>
    <dbReference type="NCBI Taxonomy" id="404875"/>
    <lineage>
        <taxon>Bacteria</taxon>
        <taxon>Pseudomonadati</taxon>
        <taxon>Pseudomonadota</taxon>
        <taxon>Alphaproteobacteria</taxon>
        <taxon>Rhodobacterales</taxon>
        <taxon>Paracoccaceae</taxon>
        <taxon>Pararhodobacter</taxon>
    </lineage>
</organism>
<comment type="caution">
    <text evidence="3">The sequence shown here is derived from an EMBL/GenBank/DDBJ whole genome shotgun (WGS) entry which is preliminary data.</text>
</comment>
<keyword evidence="3" id="KW-0808">Transferase</keyword>
<dbReference type="InterPro" id="IPR015421">
    <property type="entry name" value="PyrdxlP-dep_Trfase_major"/>
</dbReference>
<dbReference type="OrthoDB" id="9804366at2"/>
<sequence length="471" mass="50489">MPETPFFDRFRNQLDGPDCLQRLRQGLIGDGQVIDGPFGPRPLIYADYVASGRALRQVETTVLEEVLPFYANSHTEGSHCGAFVTRLRREARAVIARHCGADPRFATIFAGSGATAGLNRLVALLGVPQDVAAGRRPLVLIGPYEHHSNILPWRESGAELREIPEDPATGGPCLSTLESELKAAKGRPVIGAFSAASNVSGILTDTVAVTRILKRHGALAVWDYAGGAPYIAMSMDAGTDHEKDAIVFSPHKFIGGPGASGVLILSKDAARRDTPVWPGGGTVTYVSEWGHDYSASLETREEAGTPNVLGDIRAALAVTVKEAMGQDWLDARHAALRARAVAAFDALPGFHYAGKGTSAPALPFFSFWLEGRDRHQQITRALSDHFGIQTRSGCACAGPYGHRLFGIDQAESDQIRRRIQAGDDTARPGFTRFNLSALMTDGKADLILDAIAQIARDPARFLAPAPLARVG</sequence>
<dbReference type="EMBL" id="QDDR01000018">
    <property type="protein sequence ID" value="PVE45095.1"/>
    <property type="molecule type" value="Genomic_DNA"/>
</dbReference>
<dbReference type="Gene3D" id="3.90.1150.10">
    <property type="entry name" value="Aspartate Aminotransferase, domain 1"/>
    <property type="match status" value="1"/>
</dbReference>
<evidence type="ECO:0000256" key="1">
    <source>
        <dbReference type="ARBA" id="ARBA00022898"/>
    </source>
</evidence>
<dbReference type="InterPro" id="IPR015422">
    <property type="entry name" value="PyrdxlP-dep_Trfase_small"/>
</dbReference>
<evidence type="ECO:0000259" key="2">
    <source>
        <dbReference type="Pfam" id="PF00266"/>
    </source>
</evidence>